<dbReference type="AlphaFoldDB" id="A0A5K7YS52"/>
<dbReference type="Pfam" id="PF01565">
    <property type="entry name" value="FAD_binding_4"/>
    <property type="match status" value="1"/>
</dbReference>
<dbReference type="Proteomes" id="UP000427906">
    <property type="component" value="Chromosome"/>
</dbReference>
<dbReference type="InterPro" id="IPR016167">
    <property type="entry name" value="FAD-bd_PCMH_sub1"/>
</dbReference>
<keyword evidence="22" id="KW-1185">Reference proteome</keyword>
<keyword evidence="13 19" id="KW-0573">Peptidoglycan synthesis</keyword>
<keyword evidence="10 19" id="KW-0274">FAD</keyword>
<dbReference type="PROSITE" id="PS51387">
    <property type="entry name" value="FAD_PCMH"/>
    <property type="match status" value="1"/>
</dbReference>
<dbReference type="InterPro" id="IPR006094">
    <property type="entry name" value="Oxid_FAD_bind_N"/>
</dbReference>
<dbReference type="KEGG" id="dalk:DSCA_49330"/>
<comment type="pathway">
    <text evidence="4 19">Cell wall biogenesis; peptidoglycan biosynthesis.</text>
</comment>
<dbReference type="GO" id="GO:0008360">
    <property type="term" value="P:regulation of cell shape"/>
    <property type="evidence" value="ECO:0007669"/>
    <property type="project" value="UniProtKB-KW"/>
</dbReference>
<evidence type="ECO:0000256" key="5">
    <source>
        <dbReference type="ARBA" id="ARBA00012518"/>
    </source>
</evidence>
<name>A0A5K7YS52_9BACT</name>
<organism evidence="21 22">
    <name type="scientific">Desulfosarcina alkanivorans</name>
    <dbReference type="NCBI Taxonomy" id="571177"/>
    <lineage>
        <taxon>Bacteria</taxon>
        <taxon>Pseudomonadati</taxon>
        <taxon>Thermodesulfobacteriota</taxon>
        <taxon>Desulfobacteria</taxon>
        <taxon>Desulfobacterales</taxon>
        <taxon>Desulfosarcinaceae</taxon>
        <taxon>Desulfosarcina</taxon>
    </lineage>
</organism>
<dbReference type="InterPro" id="IPR016169">
    <property type="entry name" value="FAD-bd_PCMH_sub2"/>
</dbReference>
<keyword evidence="8 19" id="KW-0132">Cell division</keyword>
<feature type="active site" description="Proton donor" evidence="19">
    <location>
        <position position="236"/>
    </location>
</feature>
<dbReference type="GO" id="GO:0051301">
    <property type="term" value="P:cell division"/>
    <property type="evidence" value="ECO:0007669"/>
    <property type="project" value="UniProtKB-KW"/>
</dbReference>
<evidence type="ECO:0000256" key="8">
    <source>
        <dbReference type="ARBA" id="ARBA00022618"/>
    </source>
</evidence>
<keyword evidence="7 19" id="KW-0963">Cytoplasm</keyword>
<dbReference type="UniPathway" id="UPA00219"/>
<dbReference type="GO" id="GO:0005829">
    <property type="term" value="C:cytosol"/>
    <property type="evidence" value="ECO:0007669"/>
    <property type="project" value="TreeGrafter"/>
</dbReference>
<evidence type="ECO:0000256" key="4">
    <source>
        <dbReference type="ARBA" id="ARBA00004752"/>
    </source>
</evidence>
<evidence type="ECO:0000256" key="1">
    <source>
        <dbReference type="ARBA" id="ARBA00001974"/>
    </source>
</evidence>
<keyword evidence="16 19" id="KW-0961">Cell wall biogenesis/degradation</keyword>
<evidence type="ECO:0000256" key="15">
    <source>
        <dbReference type="ARBA" id="ARBA00023306"/>
    </source>
</evidence>
<dbReference type="Gene3D" id="3.90.78.10">
    <property type="entry name" value="UDP-N-acetylenolpyruvoylglucosamine reductase, C-terminal domain"/>
    <property type="match status" value="1"/>
</dbReference>
<evidence type="ECO:0000256" key="18">
    <source>
        <dbReference type="ARBA" id="ARBA00048914"/>
    </source>
</evidence>
<keyword evidence="15 19" id="KW-0131">Cell cycle</keyword>
<comment type="function">
    <text evidence="2 19">Cell wall formation.</text>
</comment>
<reference evidence="21 22" key="1">
    <citation type="submission" date="2019-11" db="EMBL/GenBank/DDBJ databases">
        <title>Comparative genomics of hydrocarbon-degrading Desulfosarcina strains.</title>
        <authorList>
            <person name="Watanabe M."/>
            <person name="Kojima H."/>
            <person name="Fukui M."/>
        </authorList>
    </citation>
    <scope>NUCLEOTIDE SEQUENCE [LARGE SCALE GENOMIC DNA]</scope>
    <source>
        <strain evidence="21 22">PL12</strain>
    </source>
</reference>
<dbReference type="NCBIfam" id="TIGR00179">
    <property type="entry name" value="murB"/>
    <property type="match status" value="1"/>
</dbReference>
<keyword evidence="12 19" id="KW-0133">Cell shape</keyword>
<dbReference type="InterPro" id="IPR036318">
    <property type="entry name" value="FAD-bd_PCMH-like_sf"/>
</dbReference>
<dbReference type="InterPro" id="IPR016166">
    <property type="entry name" value="FAD-bd_PCMH"/>
</dbReference>
<feature type="active site" evidence="19">
    <location>
        <position position="332"/>
    </location>
</feature>
<protein>
    <recommendedName>
        <fullName evidence="6 19">UDP-N-acetylenolpyruvoylglucosamine reductase</fullName>
        <ecNumber evidence="5 19">1.3.1.98</ecNumber>
    </recommendedName>
    <alternativeName>
        <fullName evidence="17 19">UDP-N-acetylmuramate dehydrogenase</fullName>
    </alternativeName>
</protein>
<comment type="catalytic activity">
    <reaction evidence="18 19">
        <text>UDP-N-acetyl-alpha-D-muramate + NADP(+) = UDP-N-acetyl-3-O-(1-carboxyvinyl)-alpha-D-glucosamine + NADPH + H(+)</text>
        <dbReference type="Rhea" id="RHEA:12248"/>
        <dbReference type="ChEBI" id="CHEBI:15378"/>
        <dbReference type="ChEBI" id="CHEBI:57783"/>
        <dbReference type="ChEBI" id="CHEBI:58349"/>
        <dbReference type="ChEBI" id="CHEBI:68483"/>
        <dbReference type="ChEBI" id="CHEBI:70757"/>
        <dbReference type="EC" id="1.3.1.98"/>
    </reaction>
</comment>
<dbReference type="SUPFAM" id="SSF56176">
    <property type="entry name" value="FAD-binding/transporter-associated domain-like"/>
    <property type="match status" value="1"/>
</dbReference>
<evidence type="ECO:0000256" key="13">
    <source>
        <dbReference type="ARBA" id="ARBA00022984"/>
    </source>
</evidence>
<dbReference type="GO" id="GO:0071949">
    <property type="term" value="F:FAD binding"/>
    <property type="evidence" value="ECO:0007669"/>
    <property type="project" value="InterPro"/>
</dbReference>
<gene>
    <name evidence="19 21" type="primary">murB</name>
    <name evidence="21" type="ORF">DSCA_49330</name>
</gene>
<sequence>MECKTDFSLKALNTFNVQANAARYVRFDEPREIVDFMGRNPLGGRRCLVLGGGSNLLFVDDYDGTVLHPMLKGVEVVETGRRHIRLRAMAGENWDDLVALTVANGWGGIENLSLIPGSVGASAVQNIGAYGVEVKDVIDRVEAISMDSLENVTFAPADCGFGYRTSHFKDAWTGRFIITAVTFTLGRQPELVLDYPGLRTAVDELGSRALGTLRQAVIAIRQRKLPDPAVTGNAGSFFKNPVVDRRTLAGLQRVYPDVPHYPQGGDRFKLAAGWLIERCGWKGKQVGRAAVHDRQALVLVNLGGATGREIFELSEQVRGSVHARCGIELEREVLLVP</sequence>
<dbReference type="RefSeq" id="WP_155318900.1">
    <property type="nucleotide sequence ID" value="NZ_AP021874.1"/>
</dbReference>
<evidence type="ECO:0000256" key="10">
    <source>
        <dbReference type="ARBA" id="ARBA00022827"/>
    </source>
</evidence>
<dbReference type="InterPro" id="IPR036635">
    <property type="entry name" value="MurB_C_sf"/>
</dbReference>
<dbReference type="InterPro" id="IPR011601">
    <property type="entry name" value="MurB_C"/>
</dbReference>
<evidence type="ECO:0000313" key="22">
    <source>
        <dbReference type="Proteomes" id="UP000427906"/>
    </source>
</evidence>
<dbReference type="NCBIfam" id="NF000755">
    <property type="entry name" value="PRK00046.1"/>
    <property type="match status" value="1"/>
</dbReference>
<dbReference type="PANTHER" id="PTHR21071">
    <property type="entry name" value="UDP-N-ACETYLENOLPYRUVOYLGLUCOSAMINE REDUCTASE"/>
    <property type="match status" value="1"/>
</dbReference>
<evidence type="ECO:0000256" key="17">
    <source>
        <dbReference type="ARBA" id="ARBA00031026"/>
    </source>
</evidence>
<evidence type="ECO:0000256" key="6">
    <source>
        <dbReference type="ARBA" id="ARBA00015188"/>
    </source>
</evidence>
<dbReference type="GO" id="GO:0008762">
    <property type="term" value="F:UDP-N-acetylmuramate dehydrogenase activity"/>
    <property type="evidence" value="ECO:0007669"/>
    <property type="project" value="UniProtKB-UniRule"/>
</dbReference>
<evidence type="ECO:0000256" key="16">
    <source>
        <dbReference type="ARBA" id="ARBA00023316"/>
    </source>
</evidence>
<accession>A0A5K7YS52</accession>
<dbReference type="Pfam" id="PF02873">
    <property type="entry name" value="MurB_C"/>
    <property type="match status" value="1"/>
</dbReference>
<evidence type="ECO:0000256" key="9">
    <source>
        <dbReference type="ARBA" id="ARBA00022630"/>
    </source>
</evidence>
<dbReference type="EMBL" id="AP021874">
    <property type="protein sequence ID" value="BBO71003.1"/>
    <property type="molecule type" value="Genomic_DNA"/>
</dbReference>
<dbReference type="NCBIfam" id="NF010478">
    <property type="entry name" value="PRK13903.1"/>
    <property type="match status" value="1"/>
</dbReference>
<dbReference type="SUPFAM" id="SSF56194">
    <property type="entry name" value="Uridine diphospho-N-Acetylenolpyruvylglucosamine reductase, MurB, C-terminal domain"/>
    <property type="match status" value="1"/>
</dbReference>
<evidence type="ECO:0000259" key="20">
    <source>
        <dbReference type="PROSITE" id="PS51387"/>
    </source>
</evidence>
<evidence type="ECO:0000256" key="12">
    <source>
        <dbReference type="ARBA" id="ARBA00022960"/>
    </source>
</evidence>
<comment type="subcellular location">
    <subcellularLocation>
        <location evidence="3 19">Cytoplasm</location>
    </subcellularLocation>
</comment>
<keyword evidence="9 19" id="KW-0285">Flavoprotein</keyword>
<comment type="similarity">
    <text evidence="19">Belongs to the MurB family.</text>
</comment>
<dbReference type="PANTHER" id="PTHR21071:SF4">
    <property type="entry name" value="UDP-N-ACETYLENOLPYRUVOYLGLUCOSAMINE REDUCTASE"/>
    <property type="match status" value="1"/>
</dbReference>
<dbReference type="OrthoDB" id="9804753at2"/>
<comment type="cofactor">
    <cofactor evidence="1 19">
        <name>FAD</name>
        <dbReference type="ChEBI" id="CHEBI:57692"/>
    </cofactor>
</comment>
<dbReference type="GO" id="GO:0071555">
    <property type="term" value="P:cell wall organization"/>
    <property type="evidence" value="ECO:0007669"/>
    <property type="project" value="UniProtKB-KW"/>
</dbReference>
<dbReference type="HAMAP" id="MF_00037">
    <property type="entry name" value="MurB"/>
    <property type="match status" value="1"/>
</dbReference>
<evidence type="ECO:0000256" key="3">
    <source>
        <dbReference type="ARBA" id="ARBA00004496"/>
    </source>
</evidence>
<evidence type="ECO:0000256" key="19">
    <source>
        <dbReference type="HAMAP-Rule" id="MF_00037"/>
    </source>
</evidence>
<feature type="active site" evidence="19">
    <location>
        <position position="164"/>
    </location>
</feature>
<feature type="domain" description="FAD-binding PCMH-type" evidence="20">
    <location>
        <begin position="17"/>
        <end position="188"/>
    </location>
</feature>
<keyword evidence="14 19" id="KW-0560">Oxidoreductase</keyword>
<dbReference type="EC" id="1.3.1.98" evidence="5 19"/>
<evidence type="ECO:0000256" key="14">
    <source>
        <dbReference type="ARBA" id="ARBA00023002"/>
    </source>
</evidence>
<dbReference type="InterPro" id="IPR003170">
    <property type="entry name" value="MurB"/>
</dbReference>
<evidence type="ECO:0000256" key="2">
    <source>
        <dbReference type="ARBA" id="ARBA00003921"/>
    </source>
</evidence>
<proteinExistence type="inferred from homology"/>
<dbReference type="Gene3D" id="3.30.465.10">
    <property type="match status" value="1"/>
</dbReference>
<evidence type="ECO:0000313" key="21">
    <source>
        <dbReference type="EMBL" id="BBO71003.1"/>
    </source>
</evidence>
<dbReference type="GO" id="GO:0009252">
    <property type="term" value="P:peptidoglycan biosynthetic process"/>
    <property type="evidence" value="ECO:0007669"/>
    <property type="project" value="UniProtKB-UniRule"/>
</dbReference>
<evidence type="ECO:0000256" key="11">
    <source>
        <dbReference type="ARBA" id="ARBA00022857"/>
    </source>
</evidence>
<evidence type="ECO:0000256" key="7">
    <source>
        <dbReference type="ARBA" id="ARBA00022490"/>
    </source>
</evidence>
<dbReference type="Gene3D" id="3.30.43.10">
    <property type="entry name" value="Uridine Diphospho-n-acetylenolpyruvylglucosamine Reductase, domain 2"/>
    <property type="match status" value="1"/>
</dbReference>
<keyword evidence="11 19" id="KW-0521">NADP</keyword>